<dbReference type="SUPFAM" id="SSF53383">
    <property type="entry name" value="PLP-dependent transferases"/>
    <property type="match status" value="1"/>
</dbReference>
<comment type="similarity">
    <text evidence="2">Belongs to the class-I pyridoxal-phosphate-dependent aminotransferase family.</text>
</comment>
<evidence type="ECO:0000256" key="6">
    <source>
        <dbReference type="ARBA" id="ARBA00026106"/>
    </source>
</evidence>
<dbReference type="PANTHER" id="PTHR43488">
    <property type="entry name" value="GLUTAMATE-PYRUVATE AMINOTRANSFERASE ALAA"/>
    <property type="match status" value="1"/>
</dbReference>
<name>A0ABS3WUS9_9ACTN</name>
<keyword evidence="4" id="KW-0808">Transferase</keyword>
<accession>A0ABS3WUS9</accession>
<feature type="domain" description="Aminotransferase class I/classII large" evidence="7">
    <location>
        <begin position="34"/>
        <end position="394"/>
    </location>
</feature>
<comment type="caution">
    <text evidence="8">The sequence shown here is derived from an EMBL/GenBank/DDBJ whole genome shotgun (WGS) entry which is preliminary data.</text>
</comment>
<dbReference type="InterPro" id="IPR015422">
    <property type="entry name" value="PyrdxlP-dep_Trfase_small"/>
</dbReference>
<keyword evidence="9" id="KW-1185">Reference proteome</keyword>
<dbReference type="EMBL" id="JAFFZN010000012">
    <property type="protein sequence ID" value="MBO8186843.1"/>
    <property type="molecule type" value="Genomic_DNA"/>
</dbReference>
<keyword evidence="3 8" id="KW-0032">Aminotransferase</keyword>
<proteinExistence type="inferred from homology"/>
<dbReference type="PANTHER" id="PTHR43488:SF2">
    <property type="entry name" value="GLUTAMATE-PYRUVATE AMINOTRANSFERASE ALAA"/>
    <property type="match status" value="1"/>
</dbReference>
<dbReference type="InterPro" id="IPR015421">
    <property type="entry name" value="PyrdxlP-dep_Trfase_major"/>
</dbReference>
<sequence length="403" mass="44712">MEFRQSNKLSEVCYEIRGPVIEQADALEEAGHSVLRLNTGNPALFGFEAPEEIIQDMVRMLPQAHGYTESRGILPARRAVAQHYQERGFPEADVDDVYLGNGVSELVSMAVQALVEDGDEILIPAPDFPLWTAVTTMAGGKAVHYVCDEQADWLPDLDDMAAKITPRTKAVVIISPNNPTGAVYPRELLEGILDLARRNGLLVFSDEIYDKILYDDAVHHHVGTLAPDLVCLTFSGLSKAYRVAGFRSGWLLVSGPKQHARDYLEGLGMLASMRLCPNAPAQHAIQAALGGRQSIEDLVLPGGRLREQRDVAWRKLNEIPGVSCVKPKGALYAFPRLDPEVHKVHDDERFVLDLLLREKIQVVQGTGFNWAHPDHFRILTLPRADDLDAAISRIGRFLESYQQ</sequence>
<protein>
    <recommendedName>
        <fullName evidence="6">alanine transaminase</fullName>
        <ecNumber evidence="6">2.6.1.2</ecNumber>
    </recommendedName>
</protein>
<gene>
    <name evidence="8" type="ORF">JW592_15420</name>
</gene>
<dbReference type="Gene3D" id="3.40.640.10">
    <property type="entry name" value="Type I PLP-dependent aspartate aminotransferase-like (Major domain)"/>
    <property type="match status" value="1"/>
</dbReference>
<dbReference type="EC" id="2.6.1.2" evidence="6"/>
<keyword evidence="5" id="KW-0663">Pyridoxal phosphate</keyword>
<dbReference type="GO" id="GO:0008483">
    <property type="term" value="F:transaminase activity"/>
    <property type="evidence" value="ECO:0007669"/>
    <property type="project" value="UniProtKB-KW"/>
</dbReference>
<evidence type="ECO:0000313" key="8">
    <source>
        <dbReference type="EMBL" id="MBO8186843.1"/>
    </source>
</evidence>
<dbReference type="InterPro" id="IPR015424">
    <property type="entry name" value="PyrdxlP-dep_Trfase"/>
</dbReference>
<organism evidence="8 9">
    <name type="scientific">Streptomyces spirodelae</name>
    <dbReference type="NCBI Taxonomy" id="2812904"/>
    <lineage>
        <taxon>Bacteria</taxon>
        <taxon>Bacillati</taxon>
        <taxon>Actinomycetota</taxon>
        <taxon>Actinomycetes</taxon>
        <taxon>Kitasatosporales</taxon>
        <taxon>Streptomycetaceae</taxon>
        <taxon>Streptomyces</taxon>
    </lineage>
</organism>
<dbReference type="CDD" id="cd00609">
    <property type="entry name" value="AAT_like"/>
    <property type="match status" value="1"/>
</dbReference>
<evidence type="ECO:0000256" key="5">
    <source>
        <dbReference type="ARBA" id="ARBA00022898"/>
    </source>
</evidence>
<dbReference type="InterPro" id="IPR004839">
    <property type="entry name" value="Aminotransferase_I/II_large"/>
</dbReference>
<dbReference type="RefSeq" id="WP_209265630.1">
    <property type="nucleotide sequence ID" value="NZ_JAFFZN010000012.1"/>
</dbReference>
<comment type="cofactor">
    <cofactor evidence="1">
        <name>pyridoxal 5'-phosphate</name>
        <dbReference type="ChEBI" id="CHEBI:597326"/>
    </cofactor>
</comment>
<evidence type="ECO:0000256" key="2">
    <source>
        <dbReference type="ARBA" id="ARBA00007441"/>
    </source>
</evidence>
<dbReference type="Pfam" id="PF00155">
    <property type="entry name" value="Aminotran_1_2"/>
    <property type="match status" value="1"/>
</dbReference>
<evidence type="ECO:0000256" key="1">
    <source>
        <dbReference type="ARBA" id="ARBA00001933"/>
    </source>
</evidence>
<dbReference type="Gene3D" id="3.90.1150.10">
    <property type="entry name" value="Aspartate Aminotransferase, domain 1"/>
    <property type="match status" value="1"/>
</dbReference>
<evidence type="ECO:0000259" key="7">
    <source>
        <dbReference type="Pfam" id="PF00155"/>
    </source>
</evidence>
<evidence type="ECO:0000256" key="3">
    <source>
        <dbReference type="ARBA" id="ARBA00022576"/>
    </source>
</evidence>
<evidence type="ECO:0000313" key="9">
    <source>
        <dbReference type="Proteomes" id="UP001518976"/>
    </source>
</evidence>
<dbReference type="Proteomes" id="UP001518976">
    <property type="component" value="Unassembled WGS sequence"/>
</dbReference>
<dbReference type="InterPro" id="IPR051926">
    <property type="entry name" value="Ala_Aminotransferase"/>
</dbReference>
<reference evidence="8 9" key="1">
    <citation type="submission" date="2021-02" db="EMBL/GenBank/DDBJ databases">
        <title>Streptomyces spirodelae sp. nov., isolated from duckweed.</title>
        <authorList>
            <person name="Saimee Y."/>
            <person name="Duangmal K."/>
        </authorList>
    </citation>
    <scope>NUCLEOTIDE SEQUENCE [LARGE SCALE GENOMIC DNA]</scope>
    <source>
        <strain evidence="8 9">DW4-2</strain>
    </source>
</reference>
<evidence type="ECO:0000256" key="4">
    <source>
        <dbReference type="ARBA" id="ARBA00022679"/>
    </source>
</evidence>